<gene>
    <name evidence="1" type="ORF">HERILL_LOCUS1045</name>
</gene>
<reference evidence="1 2" key="1">
    <citation type="submission" date="2020-11" db="EMBL/GenBank/DDBJ databases">
        <authorList>
            <person name="Wallbank WR R."/>
            <person name="Pardo Diaz C."/>
            <person name="Kozak K."/>
            <person name="Martin S."/>
            <person name="Jiggins C."/>
            <person name="Moest M."/>
            <person name="Warren A I."/>
            <person name="Generalovic N T."/>
            <person name="Byers J.R.P. K."/>
            <person name="Montejo-Kovacevich G."/>
            <person name="Yen C E."/>
        </authorList>
    </citation>
    <scope>NUCLEOTIDE SEQUENCE [LARGE SCALE GENOMIC DNA]</scope>
</reference>
<dbReference type="Proteomes" id="UP000594454">
    <property type="component" value="Chromosome 1"/>
</dbReference>
<sequence length="177" mass="20672">MPRRSRDDEYIPIKIEGWNGKFVYDSTPTMATKAHPRNQQASNTNDFYGFNTEPIVLPPKWDGTFVPNTGGGSRYRTEDRNRSNDSQFYAYNTEPEVLPPTWSGKFVQDPNDVRIKPERNQSDGQHYHGYSNEPEVLPPEWNGRFEVHPNDIRIKAERNFSDARDYAEASRFRLREN</sequence>
<dbReference type="AlphaFoldDB" id="A0A7R8UBH6"/>
<dbReference type="OrthoDB" id="7944726at2759"/>
<evidence type="ECO:0000313" key="1">
    <source>
        <dbReference type="EMBL" id="CAD7077725.1"/>
    </source>
</evidence>
<evidence type="ECO:0000313" key="2">
    <source>
        <dbReference type="Proteomes" id="UP000594454"/>
    </source>
</evidence>
<dbReference type="OMA" id="PPTWSGE"/>
<keyword evidence="2" id="KW-1185">Reference proteome</keyword>
<dbReference type="InParanoid" id="A0A7R8UBH6"/>
<proteinExistence type="predicted"/>
<name>A0A7R8UBH6_HERIL</name>
<accession>A0A7R8UBH6</accession>
<dbReference type="EMBL" id="LR899009">
    <property type="protein sequence ID" value="CAD7077725.1"/>
    <property type="molecule type" value="Genomic_DNA"/>
</dbReference>
<organism evidence="1 2">
    <name type="scientific">Hermetia illucens</name>
    <name type="common">Black soldier fly</name>
    <dbReference type="NCBI Taxonomy" id="343691"/>
    <lineage>
        <taxon>Eukaryota</taxon>
        <taxon>Metazoa</taxon>
        <taxon>Ecdysozoa</taxon>
        <taxon>Arthropoda</taxon>
        <taxon>Hexapoda</taxon>
        <taxon>Insecta</taxon>
        <taxon>Pterygota</taxon>
        <taxon>Neoptera</taxon>
        <taxon>Endopterygota</taxon>
        <taxon>Diptera</taxon>
        <taxon>Brachycera</taxon>
        <taxon>Stratiomyomorpha</taxon>
        <taxon>Stratiomyidae</taxon>
        <taxon>Hermetiinae</taxon>
        <taxon>Hermetia</taxon>
    </lineage>
</organism>
<protein>
    <submittedName>
        <fullName evidence="1">Uncharacterized protein</fullName>
    </submittedName>
</protein>